<accession>E2SD64</accession>
<dbReference type="STRING" id="585531.HMPREF0063_12376"/>
<organism evidence="2 3">
    <name type="scientific">Aeromicrobium marinum DSM 15272</name>
    <dbReference type="NCBI Taxonomy" id="585531"/>
    <lineage>
        <taxon>Bacteria</taxon>
        <taxon>Bacillati</taxon>
        <taxon>Actinomycetota</taxon>
        <taxon>Actinomycetes</taxon>
        <taxon>Propionibacteriales</taxon>
        <taxon>Nocardioidaceae</taxon>
        <taxon>Aeromicrobium</taxon>
    </lineage>
</organism>
<dbReference type="InterPro" id="IPR000639">
    <property type="entry name" value="Epox_hydrolase-like"/>
</dbReference>
<evidence type="ECO:0000313" key="2">
    <source>
        <dbReference type="EMBL" id="EFQ83167.1"/>
    </source>
</evidence>
<dbReference type="PANTHER" id="PTHR43798">
    <property type="entry name" value="MONOACYLGLYCEROL LIPASE"/>
    <property type="match status" value="1"/>
</dbReference>
<keyword evidence="2" id="KW-0378">Hydrolase</keyword>
<gene>
    <name evidence="2" type="ORF">HMPREF0063_12376</name>
</gene>
<protein>
    <submittedName>
        <fullName evidence="2">Hydrolase, alpha/beta domain protein</fullName>
    </submittedName>
</protein>
<dbReference type="PANTHER" id="PTHR43798:SF33">
    <property type="entry name" value="HYDROLASE, PUTATIVE (AFU_ORTHOLOGUE AFUA_2G14860)-RELATED"/>
    <property type="match status" value="1"/>
</dbReference>
<proteinExistence type="predicted"/>
<dbReference type="Proteomes" id="UP000003111">
    <property type="component" value="Unassembled WGS sequence"/>
</dbReference>
<dbReference type="AlphaFoldDB" id="E2SD64"/>
<name>E2SD64_9ACTN</name>
<dbReference type="PRINTS" id="PR00412">
    <property type="entry name" value="EPOXHYDRLASE"/>
</dbReference>
<dbReference type="Gene3D" id="3.40.50.1820">
    <property type="entry name" value="alpha/beta hydrolase"/>
    <property type="match status" value="1"/>
</dbReference>
<evidence type="ECO:0000259" key="1">
    <source>
        <dbReference type="Pfam" id="PF00561"/>
    </source>
</evidence>
<dbReference type="eggNOG" id="COG0596">
    <property type="taxonomic scope" value="Bacteria"/>
</dbReference>
<reference evidence="2" key="1">
    <citation type="submission" date="2010-08" db="EMBL/GenBank/DDBJ databases">
        <authorList>
            <person name="Muzny D."/>
            <person name="Qin X."/>
            <person name="Buhay C."/>
            <person name="Dugan-Rocha S."/>
            <person name="Ding Y."/>
            <person name="Chen G."/>
            <person name="Hawes A."/>
            <person name="Holder M."/>
            <person name="Jhangiani S."/>
            <person name="Johnson A."/>
            <person name="Khan Z."/>
            <person name="Li Z."/>
            <person name="Liu W."/>
            <person name="Liu X."/>
            <person name="Perez L."/>
            <person name="Shen H."/>
            <person name="Wang Q."/>
            <person name="Watt J."/>
            <person name="Xi L."/>
            <person name="Xin Y."/>
            <person name="Zhou J."/>
            <person name="Deng J."/>
            <person name="Jiang H."/>
            <person name="Liu Y."/>
            <person name="Qu J."/>
            <person name="Song X.-Z."/>
            <person name="Zhang L."/>
            <person name="Villasana D."/>
            <person name="Johnson A."/>
            <person name="Liu J."/>
            <person name="Liyanage D."/>
            <person name="Lorensuhewa L."/>
            <person name="Robinson T."/>
            <person name="Song A."/>
            <person name="Song B.-B."/>
            <person name="Dinh H."/>
            <person name="Thornton R."/>
            <person name="Coyle M."/>
            <person name="Francisco L."/>
            <person name="Jackson L."/>
            <person name="Javaid M."/>
            <person name="Korchina V."/>
            <person name="Kovar C."/>
            <person name="Mata R."/>
            <person name="Mathew T."/>
            <person name="Ngo R."/>
            <person name="Nguyen L."/>
            <person name="Nguyen N."/>
            <person name="Okwuonu G."/>
            <person name="Ongeri F."/>
            <person name="Pham C."/>
            <person name="Simmons D."/>
            <person name="Wilczek-Boney K."/>
            <person name="Hale W."/>
            <person name="Jakkamsetti A."/>
            <person name="Pham P."/>
            <person name="Ruth R."/>
            <person name="San Lucas F."/>
            <person name="Warren J."/>
            <person name="Zhang J."/>
            <person name="Zhao Z."/>
            <person name="Zhou C."/>
            <person name="Zhu D."/>
            <person name="Lee S."/>
            <person name="Bess C."/>
            <person name="Blankenburg K."/>
            <person name="Forbes L."/>
            <person name="Fu Q."/>
            <person name="Gubbala S."/>
            <person name="Hirani K."/>
            <person name="Jayaseelan J.C."/>
            <person name="Lara F."/>
            <person name="Munidasa M."/>
            <person name="Palculict T."/>
            <person name="Patil S."/>
            <person name="Pu L.-L."/>
            <person name="Saada N."/>
            <person name="Tang L."/>
            <person name="Weissenberger G."/>
            <person name="Zhu Y."/>
            <person name="Hemphill L."/>
            <person name="Shang Y."/>
            <person name="Youmans B."/>
            <person name="Ayvaz T."/>
            <person name="Ross M."/>
            <person name="Santibanez J."/>
            <person name="Aqrawi P."/>
            <person name="Gross S."/>
            <person name="Joshi V."/>
            <person name="Fowler G."/>
            <person name="Nazareth L."/>
            <person name="Reid J."/>
            <person name="Worley K."/>
            <person name="Petrosino J."/>
            <person name="Highlander S."/>
            <person name="Gibbs R."/>
        </authorList>
    </citation>
    <scope>NUCLEOTIDE SEQUENCE [LARGE SCALE GENOMIC DNA]</scope>
    <source>
        <strain evidence="2">DSM 15272</strain>
    </source>
</reference>
<dbReference type="Pfam" id="PF00561">
    <property type="entry name" value="Abhydrolase_1"/>
    <property type="match status" value="1"/>
</dbReference>
<sequence>MGRDGLSDRVTAWRDAGRYLELGGHRIFVHEQPGDGTTVLVLHGYPGSSHDFAEVVGRLSAPVVAPDLLGYGFSDKPTRATYSLFEQADLVEQVAREVGVQRCVLVAHDMGTTVAAELLARHHEGRLSFDVDQVVLTNGSIFIDLARLTRGQRAGLRLRSWLPAVALPGAFVRRSLRESIAPGTDVGAEDLADLLGLIGRGGGRRVLLRQLVYLEERRRHQARWTAGLVDFPGPVTAAWGLRDPIAIPAMVDRLGELRPATTVVSWPDVGHWPSLEAPDRLAAVIRECVDSGG</sequence>
<comment type="caution">
    <text evidence="2">The sequence shown here is derived from an EMBL/GenBank/DDBJ whole genome shotgun (WGS) entry which is preliminary data.</text>
</comment>
<keyword evidence="3" id="KW-1185">Reference proteome</keyword>
<dbReference type="EMBL" id="ACLF03000006">
    <property type="protein sequence ID" value="EFQ83167.1"/>
    <property type="molecule type" value="Genomic_DNA"/>
</dbReference>
<dbReference type="GO" id="GO:0016020">
    <property type="term" value="C:membrane"/>
    <property type="evidence" value="ECO:0007669"/>
    <property type="project" value="TreeGrafter"/>
</dbReference>
<feature type="domain" description="AB hydrolase-1" evidence="1">
    <location>
        <begin position="38"/>
        <end position="278"/>
    </location>
</feature>
<dbReference type="InterPro" id="IPR000073">
    <property type="entry name" value="AB_hydrolase_1"/>
</dbReference>
<dbReference type="InterPro" id="IPR050266">
    <property type="entry name" value="AB_hydrolase_sf"/>
</dbReference>
<dbReference type="GO" id="GO:0047372">
    <property type="term" value="F:monoacylglycerol lipase activity"/>
    <property type="evidence" value="ECO:0007669"/>
    <property type="project" value="TreeGrafter"/>
</dbReference>
<dbReference type="GO" id="GO:0046464">
    <property type="term" value="P:acylglycerol catabolic process"/>
    <property type="evidence" value="ECO:0007669"/>
    <property type="project" value="TreeGrafter"/>
</dbReference>
<evidence type="ECO:0000313" key="3">
    <source>
        <dbReference type="Proteomes" id="UP000003111"/>
    </source>
</evidence>
<dbReference type="HOGENOM" id="CLU_020336_3_0_11"/>
<dbReference type="InterPro" id="IPR029058">
    <property type="entry name" value="AB_hydrolase_fold"/>
</dbReference>
<dbReference type="SUPFAM" id="SSF53474">
    <property type="entry name" value="alpha/beta-Hydrolases"/>
    <property type="match status" value="1"/>
</dbReference>